<dbReference type="GO" id="GO:0031261">
    <property type="term" value="C:DNA replication preinitiation complex"/>
    <property type="evidence" value="ECO:0007669"/>
    <property type="project" value="TreeGrafter"/>
</dbReference>
<dbReference type="EMBL" id="JTDE01020877">
    <property type="protein sequence ID" value="KAF7233690.1"/>
    <property type="molecule type" value="Genomic_DNA"/>
</dbReference>
<dbReference type="AlphaFoldDB" id="A0A8S9YGB7"/>
<proteinExistence type="inferred from homology"/>
<evidence type="ECO:0000256" key="5">
    <source>
        <dbReference type="ARBA" id="ARBA00023306"/>
    </source>
</evidence>
<dbReference type="GO" id="GO:0000727">
    <property type="term" value="P:double-strand break repair via break-induced replication"/>
    <property type="evidence" value="ECO:0007669"/>
    <property type="project" value="TreeGrafter"/>
</dbReference>
<dbReference type="GO" id="GO:0003688">
    <property type="term" value="F:DNA replication origin binding"/>
    <property type="evidence" value="ECO:0007669"/>
    <property type="project" value="TreeGrafter"/>
</dbReference>
<dbReference type="Proteomes" id="UP000822476">
    <property type="component" value="Unassembled WGS sequence"/>
</dbReference>
<accession>A0A8S9YGB7</accession>
<gene>
    <name evidence="6" type="ORF">EG68_11019</name>
</gene>
<evidence type="ECO:0000256" key="2">
    <source>
        <dbReference type="ARBA" id="ARBA00010727"/>
    </source>
</evidence>
<name>A0A8S9YGB7_9TREM</name>
<evidence type="ECO:0000313" key="6">
    <source>
        <dbReference type="EMBL" id="KAF7233690.1"/>
    </source>
</evidence>
<evidence type="ECO:0000256" key="3">
    <source>
        <dbReference type="ARBA" id="ARBA00022705"/>
    </source>
</evidence>
<dbReference type="PANTHER" id="PTHR10507">
    <property type="entry name" value="CDC45-RELATED PROTEIN"/>
    <property type="match status" value="1"/>
</dbReference>
<evidence type="ECO:0000256" key="4">
    <source>
        <dbReference type="ARBA" id="ARBA00023242"/>
    </source>
</evidence>
<evidence type="ECO:0008006" key="8">
    <source>
        <dbReference type="Google" id="ProtNLM"/>
    </source>
</evidence>
<dbReference type="GO" id="GO:0003682">
    <property type="term" value="F:chromatin binding"/>
    <property type="evidence" value="ECO:0007669"/>
    <property type="project" value="TreeGrafter"/>
</dbReference>
<evidence type="ECO:0000256" key="1">
    <source>
        <dbReference type="ARBA" id="ARBA00004123"/>
    </source>
</evidence>
<reference evidence="6" key="1">
    <citation type="submission" date="2019-07" db="EMBL/GenBank/DDBJ databases">
        <title>Annotation for the trematode Paragonimus miyazaki's.</title>
        <authorList>
            <person name="Choi Y.-J."/>
        </authorList>
    </citation>
    <scope>NUCLEOTIDE SEQUENCE</scope>
    <source>
        <strain evidence="6">Japan</strain>
    </source>
</reference>
<dbReference type="InterPro" id="IPR003874">
    <property type="entry name" value="CDC45"/>
</dbReference>
<keyword evidence="4" id="KW-0539">Nucleus</keyword>
<comment type="subcellular location">
    <subcellularLocation>
        <location evidence="1">Nucleus</location>
    </subcellularLocation>
</comment>
<dbReference type="OrthoDB" id="10258882at2759"/>
<dbReference type="Pfam" id="PF02724">
    <property type="entry name" value="CDC45"/>
    <property type="match status" value="1"/>
</dbReference>
<dbReference type="GO" id="GO:1902977">
    <property type="term" value="P:mitotic DNA replication preinitiation complex assembly"/>
    <property type="evidence" value="ECO:0007669"/>
    <property type="project" value="TreeGrafter"/>
</dbReference>
<comment type="caution">
    <text evidence="6">The sequence shown here is derived from an EMBL/GenBank/DDBJ whole genome shotgun (WGS) entry which is preliminary data.</text>
</comment>
<sequence length="568" mass="65457">MVLVNDTRTEFYGELIGKRVLVFVLPDIDGLCAWRILKELFVCRQIMYTLLVVNDKHELQDFYAKNKDSFPEVVLVNCGANFDIIESLEPNTSTIFYVCDSHRPIHINNFYNQRQIKLVCLNEDTSDVPKFEDVFQQFSSDEESAGESDDEGKNRANVEAVEKRIEKRRWLRRRQDILMDYESFSFYTVATSVVLFDLAWRLSQENNCLLWYAIVGQTSQLLTNCINREHYVDQIDYLQSHVSRLGHTGSHLNRNPGTVEENKAKIEIMFEDELALWLYKHWSLKETLETSMVTASKFKLFTEGGQKKMQEFLVHVGLSRRECLQRYSTMNSVVRDNLHSLFSQYGEKYGLNRRDIFLPSFTVQLGYKTPISAIDAVFLAMSALGCHGEDDPGVNFQRALETLSCWSLPSLESELSRTQAHLQNLASQVRNLIDTDEVVAFGPFLYVYIRKTSLVSPSLRNPLSLSILAKYMLMAKAALRPRLGRDRRIAQMPLILCIDSRADEENIVLMGIPPLHGDDDRNLFGQAFEAGVRRTKARAQFCYFDNNCIELRREDMLKLFEALATLLS</sequence>
<evidence type="ECO:0000313" key="7">
    <source>
        <dbReference type="Proteomes" id="UP000822476"/>
    </source>
</evidence>
<keyword evidence="3" id="KW-0235">DNA replication</keyword>
<dbReference type="GO" id="GO:0003697">
    <property type="term" value="F:single-stranded DNA binding"/>
    <property type="evidence" value="ECO:0007669"/>
    <property type="project" value="TreeGrafter"/>
</dbReference>
<comment type="similarity">
    <text evidence="2">Belongs to the CDC45 family.</text>
</comment>
<dbReference type="PANTHER" id="PTHR10507:SF0">
    <property type="entry name" value="CELL DIVISION CONTROL PROTEIN 45 HOMOLOG"/>
    <property type="match status" value="1"/>
</dbReference>
<organism evidence="6 7">
    <name type="scientific">Paragonimus skrjabini miyazakii</name>
    <dbReference type="NCBI Taxonomy" id="59628"/>
    <lineage>
        <taxon>Eukaryota</taxon>
        <taxon>Metazoa</taxon>
        <taxon>Spiralia</taxon>
        <taxon>Lophotrochozoa</taxon>
        <taxon>Platyhelminthes</taxon>
        <taxon>Trematoda</taxon>
        <taxon>Digenea</taxon>
        <taxon>Plagiorchiida</taxon>
        <taxon>Troglotremata</taxon>
        <taxon>Troglotrematidae</taxon>
        <taxon>Paragonimus</taxon>
    </lineage>
</organism>
<keyword evidence="5" id="KW-0131">Cell cycle</keyword>
<protein>
    <recommendedName>
        <fullName evidence="8">Cell division control protein 45</fullName>
    </recommendedName>
</protein>
<dbReference type="GO" id="GO:0006270">
    <property type="term" value="P:DNA replication initiation"/>
    <property type="evidence" value="ECO:0007669"/>
    <property type="project" value="InterPro"/>
</dbReference>
<keyword evidence="7" id="KW-1185">Reference proteome</keyword>